<proteinExistence type="predicted"/>
<protein>
    <submittedName>
        <fullName evidence="1">Uncharacterized protein</fullName>
    </submittedName>
</protein>
<gene>
    <name evidence="1" type="ORF">PTRG_07218</name>
</gene>
<name>B2WAA5_PYRTR</name>
<dbReference type="InParanoid" id="B2WAA5"/>
<accession>B2WAA5</accession>
<dbReference type="Proteomes" id="UP000001471">
    <property type="component" value="Unassembled WGS sequence"/>
</dbReference>
<dbReference type="EMBL" id="DS231621">
    <property type="protein sequence ID" value="EDU50137.1"/>
    <property type="molecule type" value="Genomic_DNA"/>
</dbReference>
<organism evidence="1 2">
    <name type="scientific">Pyrenophora tritici-repentis (strain Pt-1C-BFP)</name>
    <name type="common">Wheat tan spot fungus</name>
    <name type="synonym">Drechslera tritici-repentis</name>
    <dbReference type="NCBI Taxonomy" id="426418"/>
    <lineage>
        <taxon>Eukaryota</taxon>
        <taxon>Fungi</taxon>
        <taxon>Dikarya</taxon>
        <taxon>Ascomycota</taxon>
        <taxon>Pezizomycotina</taxon>
        <taxon>Dothideomycetes</taxon>
        <taxon>Pleosporomycetidae</taxon>
        <taxon>Pleosporales</taxon>
        <taxon>Pleosporineae</taxon>
        <taxon>Pleosporaceae</taxon>
        <taxon>Pyrenophora</taxon>
    </lineage>
</organism>
<evidence type="ECO:0000313" key="2">
    <source>
        <dbReference type="Proteomes" id="UP000001471"/>
    </source>
</evidence>
<sequence length="185" mass="19869">MSRQARHVTCLGGSLKATTPGTGGHKMKMKMMIASNGHAALTSGLTLPTSHMDEQTKAGWRSDPLEPIGPWPCVLHVQYRIIVLSQYFSSPSHASLGWPTCQGSSATVGSLAWLPGCSALVPERAAGLKQATALLPRGQEGVRRSSLAYRAAFSKLKCAKYRRSCTSRVAAVTSQANRSRARFRS</sequence>
<evidence type="ECO:0000313" key="1">
    <source>
        <dbReference type="EMBL" id="EDU50137.1"/>
    </source>
</evidence>
<dbReference type="AlphaFoldDB" id="B2WAA5"/>
<dbReference type="HOGENOM" id="CLU_1462059_0_0_1"/>
<reference evidence="2" key="1">
    <citation type="journal article" date="2013" name="G3 (Bethesda)">
        <title>Comparative genomics of a plant-pathogenic fungus, Pyrenophora tritici-repentis, reveals transduplication and the impact of repeat elements on pathogenicity and population divergence.</title>
        <authorList>
            <person name="Manning V.A."/>
            <person name="Pandelova I."/>
            <person name="Dhillon B."/>
            <person name="Wilhelm L.J."/>
            <person name="Goodwin S.B."/>
            <person name="Berlin A.M."/>
            <person name="Figueroa M."/>
            <person name="Freitag M."/>
            <person name="Hane J.K."/>
            <person name="Henrissat B."/>
            <person name="Holman W.H."/>
            <person name="Kodira C.D."/>
            <person name="Martin J."/>
            <person name="Oliver R.P."/>
            <person name="Robbertse B."/>
            <person name="Schackwitz W."/>
            <person name="Schwartz D.C."/>
            <person name="Spatafora J.W."/>
            <person name="Turgeon B.G."/>
            <person name="Yandava C."/>
            <person name="Young S."/>
            <person name="Zhou S."/>
            <person name="Zeng Q."/>
            <person name="Grigoriev I.V."/>
            <person name="Ma L.-J."/>
            <person name="Ciuffetti L.M."/>
        </authorList>
    </citation>
    <scope>NUCLEOTIDE SEQUENCE [LARGE SCALE GENOMIC DNA]</scope>
    <source>
        <strain evidence="2">Pt-1C-BFP</strain>
    </source>
</reference>